<comment type="function">
    <text evidence="7">Catalyzes the transfer of the diacylglyceryl group from phosphatidylglycerol to the sulfhydryl group of the N-terminal cysteine of a prolipoprotein, the first step in the formation of mature lipoproteins.</text>
</comment>
<dbReference type="PANTHER" id="PTHR30589:SF0">
    <property type="entry name" value="PHOSPHATIDYLGLYCEROL--PROLIPOPROTEIN DIACYLGLYCERYL TRANSFERASE"/>
    <property type="match status" value="1"/>
</dbReference>
<dbReference type="Pfam" id="PF01790">
    <property type="entry name" value="LGT"/>
    <property type="match status" value="1"/>
</dbReference>
<dbReference type="PANTHER" id="PTHR30589">
    <property type="entry name" value="PROLIPOPROTEIN DIACYLGLYCERYL TRANSFERASE"/>
    <property type="match status" value="1"/>
</dbReference>
<feature type="transmembrane region" description="Helical" evidence="7">
    <location>
        <begin position="100"/>
        <end position="120"/>
    </location>
</feature>
<dbReference type="HAMAP" id="MF_01147">
    <property type="entry name" value="Lgt"/>
    <property type="match status" value="1"/>
</dbReference>
<evidence type="ECO:0000256" key="1">
    <source>
        <dbReference type="ARBA" id="ARBA00007150"/>
    </source>
</evidence>
<feature type="transmembrane region" description="Helical" evidence="7">
    <location>
        <begin position="294"/>
        <end position="320"/>
    </location>
</feature>
<evidence type="ECO:0000256" key="4">
    <source>
        <dbReference type="ARBA" id="ARBA00022692"/>
    </source>
</evidence>
<keyword evidence="3 7" id="KW-0808">Transferase</keyword>
<name>A0ABQ1FYH4_9GAMM</name>
<feature type="binding site" evidence="7">
    <location>
        <position position="184"/>
    </location>
    <ligand>
        <name>a 1,2-diacyl-sn-glycero-3-phospho-(1'-sn-glycerol)</name>
        <dbReference type="ChEBI" id="CHEBI:64716"/>
    </ligand>
</feature>
<evidence type="ECO:0000256" key="6">
    <source>
        <dbReference type="ARBA" id="ARBA00023136"/>
    </source>
</evidence>
<dbReference type="Proteomes" id="UP000620046">
    <property type="component" value="Unassembled WGS sequence"/>
</dbReference>
<evidence type="ECO:0000256" key="5">
    <source>
        <dbReference type="ARBA" id="ARBA00022989"/>
    </source>
</evidence>
<feature type="transmembrane region" description="Helical" evidence="7">
    <location>
        <begin position="265"/>
        <end position="282"/>
    </location>
</feature>
<dbReference type="NCBIfam" id="TIGR00544">
    <property type="entry name" value="lgt"/>
    <property type="match status" value="1"/>
</dbReference>
<gene>
    <name evidence="7 9" type="primary">lgt</name>
    <name evidence="9" type="ORF">GCM10010981_23620</name>
</gene>
<evidence type="ECO:0000256" key="7">
    <source>
        <dbReference type="HAMAP-Rule" id="MF_01147"/>
    </source>
</evidence>
<keyword evidence="10" id="KW-1185">Reference proteome</keyword>
<sequence>MSGAAWHSPEWPRRPSVAKSPEPGQCPSAKLRPLGFIGYPMTQPFVVQFNPVAVKLGPIQVHWYGLMYLLGFLGGWLLGEYRRKRGRLPVTRDALGDLMFYMMMGIILGGRIWYMLFYYAGGNRWIWTDPLALFRVWDGGMSFHGGLLGVLAAGLWWSRRHKLHFFDTVDFVAPLVPLGLGLGRLGNFINGELWGKPGDVPWAMIFPNARDEDAALAANDPHLTQLMQQFNGLPRHPSQLYELALEGVVMFTVLWLVSMKPRPRYLISGLFALMYGCFRFAVEFVRVPDVQLGYLAWGWLTMGQIQSLPLIVIGLFLLWLSRKAPTLAKAESAPSA</sequence>
<feature type="transmembrane region" description="Helical" evidence="7">
    <location>
        <begin position="140"/>
        <end position="157"/>
    </location>
</feature>
<evidence type="ECO:0000256" key="8">
    <source>
        <dbReference type="SAM" id="MobiDB-lite"/>
    </source>
</evidence>
<evidence type="ECO:0000313" key="10">
    <source>
        <dbReference type="Proteomes" id="UP000620046"/>
    </source>
</evidence>
<organism evidence="9 10">
    <name type="scientific">Dyella nitratireducens</name>
    <dbReference type="NCBI Taxonomy" id="1849580"/>
    <lineage>
        <taxon>Bacteria</taxon>
        <taxon>Pseudomonadati</taxon>
        <taxon>Pseudomonadota</taxon>
        <taxon>Gammaproteobacteria</taxon>
        <taxon>Lysobacterales</taxon>
        <taxon>Rhodanobacteraceae</taxon>
        <taxon>Dyella</taxon>
    </lineage>
</organism>
<evidence type="ECO:0000313" key="9">
    <source>
        <dbReference type="EMBL" id="GGA33946.1"/>
    </source>
</evidence>
<comment type="catalytic activity">
    <reaction evidence="7">
        <text>L-cysteinyl-[prolipoprotein] + a 1,2-diacyl-sn-glycero-3-phospho-(1'-sn-glycerol) = an S-1,2-diacyl-sn-glyceryl-L-cysteinyl-[prolipoprotein] + sn-glycerol 1-phosphate + H(+)</text>
        <dbReference type="Rhea" id="RHEA:56712"/>
        <dbReference type="Rhea" id="RHEA-COMP:14679"/>
        <dbReference type="Rhea" id="RHEA-COMP:14680"/>
        <dbReference type="ChEBI" id="CHEBI:15378"/>
        <dbReference type="ChEBI" id="CHEBI:29950"/>
        <dbReference type="ChEBI" id="CHEBI:57685"/>
        <dbReference type="ChEBI" id="CHEBI:64716"/>
        <dbReference type="ChEBI" id="CHEBI:140658"/>
        <dbReference type="EC" id="2.5.1.145"/>
    </reaction>
</comment>
<keyword evidence="6 7" id="KW-0472">Membrane</keyword>
<keyword evidence="4 7" id="KW-0812">Transmembrane</keyword>
<comment type="subcellular location">
    <subcellularLocation>
        <location evidence="7">Cell membrane</location>
        <topology evidence="7">Multi-pass membrane protein</topology>
    </subcellularLocation>
</comment>
<dbReference type="GO" id="GO:0016740">
    <property type="term" value="F:transferase activity"/>
    <property type="evidence" value="ECO:0007669"/>
    <property type="project" value="UniProtKB-KW"/>
</dbReference>
<dbReference type="EMBL" id="BMJA01000002">
    <property type="protein sequence ID" value="GGA33946.1"/>
    <property type="molecule type" value="Genomic_DNA"/>
</dbReference>
<feature type="transmembrane region" description="Helical" evidence="7">
    <location>
        <begin position="61"/>
        <end position="79"/>
    </location>
</feature>
<evidence type="ECO:0000256" key="3">
    <source>
        <dbReference type="ARBA" id="ARBA00022679"/>
    </source>
</evidence>
<accession>A0ABQ1FYH4</accession>
<dbReference type="InterPro" id="IPR001640">
    <property type="entry name" value="Lgt"/>
</dbReference>
<dbReference type="EC" id="2.5.1.145" evidence="7"/>
<feature type="region of interest" description="Disordered" evidence="8">
    <location>
        <begin position="1"/>
        <end position="26"/>
    </location>
</feature>
<comment type="similarity">
    <text evidence="1 7">Belongs to the Lgt family.</text>
</comment>
<keyword evidence="5 7" id="KW-1133">Transmembrane helix</keyword>
<keyword evidence="2 7" id="KW-1003">Cell membrane</keyword>
<reference evidence="10" key="1">
    <citation type="journal article" date="2019" name="Int. J. Syst. Evol. Microbiol.">
        <title>The Global Catalogue of Microorganisms (GCM) 10K type strain sequencing project: providing services to taxonomists for standard genome sequencing and annotation.</title>
        <authorList>
            <consortium name="The Broad Institute Genomics Platform"/>
            <consortium name="The Broad Institute Genome Sequencing Center for Infectious Disease"/>
            <person name="Wu L."/>
            <person name="Ma J."/>
        </authorList>
    </citation>
    <scope>NUCLEOTIDE SEQUENCE [LARGE SCALE GENOMIC DNA]</scope>
    <source>
        <strain evidence="10">CGMCC 1.15439</strain>
    </source>
</reference>
<evidence type="ECO:0000256" key="2">
    <source>
        <dbReference type="ARBA" id="ARBA00022475"/>
    </source>
</evidence>
<proteinExistence type="inferred from homology"/>
<protein>
    <recommendedName>
        <fullName evidence="7">Phosphatidylglycerol--prolipoprotein diacylglyceryl transferase</fullName>
        <ecNumber evidence="7">2.5.1.145</ecNumber>
    </recommendedName>
</protein>
<dbReference type="PROSITE" id="PS01311">
    <property type="entry name" value="LGT"/>
    <property type="match status" value="1"/>
</dbReference>
<comment type="caution">
    <text evidence="9">The sequence shown here is derived from an EMBL/GenBank/DDBJ whole genome shotgun (WGS) entry which is preliminary data.</text>
</comment>
<comment type="pathway">
    <text evidence="7">Protein modification; lipoprotein biosynthesis (diacylglyceryl transfer).</text>
</comment>